<name>A0ABX8F7J8_9BACI</name>
<reference evidence="2 3" key="1">
    <citation type="submission" date="2021-03" db="EMBL/GenBank/DDBJ databases">
        <title>The first data on the complete genome of the tetrodotoxin-producing bacterium.</title>
        <authorList>
            <person name="Melnikova D.I."/>
            <person name="Nijland R."/>
            <person name="Magarlamov T.Y."/>
        </authorList>
    </citation>
    <scope>NUCLEOTIDE SEQUENCE [LARGE SCALE GENOMIC DNA]</scope>
    <source>
        <strain evidence="2 3">1839</strain>
    </source>
</reference>
<dbReference type="EMBL" id="CP071709">
    <property type="protein sequence ID" value="QVY59723.1"/>
    <property type="molecule type" value="Genomic_DNA"/>
</dbReference>
<protein>
    <submittedName>
        <fullName evidence="2">Uncharacterized protein</fullName>
    </submittedName>
</protein>
<dbReference type="RefSeq" id="WP_066445533.1">
    <property type="nucleotide sequence ID" value="NZ_CANKUS010000004.1"/>
</dbReference>
<keyword evidence="1" id="KW-0732">Signal</keyword>
<evidence type="ECO:0000313" key="3">
    <source>
        <dbReference type="Proteomes" id="UP000679247"/>
    </source>
</evidence>
<organism evidence="2 3">
    <name type="scientific">Cytobacillus gottheilii</name>
    <dbReference type="NCBI Taxonomy" id="859144"/>
    <lineage>
        <taxon>Bacteria</taxon>
        <taxon>Bacillati</taxon>
        <taxon>Bacillota</taxon>
        <taxon>Bacilli</taxon>
        <taxon>Bacillales</taxon>
        <taxon>Bacillaceae</taxon>
        <taxon>Cytobacillus</taxon>
    </lineage>
</organism>
<evidence type="ECO:0000256" key="1">
    <source>
        <dbReference type="SAM" id="SignalP"/>
    </source>
</evidence>
<proteinExistence type="predicted"/>
<feature type="chain" id="PRO_5045777074" evidence="1">
    <location>
        <begin position="26"/>
        <end position="250"/>
    </location>
</feature>
<dbReference type="Proteomes" id="UP000679247">
    <property type="component" value="Chromosome"/>
</dbReference>
<feature type="signal peptide" evidence="1">
    <location>
        <begin position="1"/>
        <end position="25"/>
    </location>
</feature>
<keyword evidence="3" id="KW-1185">Reference proteome</keyword>
<gene>
    <name evidence="2" type="ORF">J1899_11645</name>
</gene>
<accession>A0ABX8F7J8</accession>
<evidence type="ECO:0000313" key="2">
    <source>
        <dbReference type="EMBL" id="QVY59723.1"/>
    </source>
</evidence>
<sequence length="250" mass="28111">MRKEIMVPLAAVFFFSLSAITAAFANENEKLNTVFEAEQDVTGDGQPDQIYIKGLPYDEGAGFLKEVKLEIIATNGKTYTKDLEPGYEPSIVFQDLNHDQVKDMLIMIPTGGSGGLSHYYLYTLKDFNLKDLGIPEGLTTNSQFLDGYKAKLEIQNTGQTFEFDLKDRKEEYDRLGLYQNGKLNEPLELMIDPYGSMKPVQSENGQYGLRAVQGISGAYHADGIGYIESAWLYKNGKWELQDVKVMKNLK</sequence>